<dbReference type="AlphaFoldDB" id="A0A921U3N7"/>
<evidence type="ECO:0000256" key="1">
    <source>
        <dbReference type="SAM" id="MobiDB-lite"/>
    </source>
</evidence>
<sequence>MSKGHRHHTSGHPYLDRRQDRTLERPNPRRHRILDHRRKPSSELFLCIKLVNLK</sequence>
<feature type="compositionally biased region" description="Basic residues" evidence="1">
    <location>
        <begin position="28"/>
        <end position="38"/>
    </location>
</feature>
<name>A0A921U3N7_SORBI</name>
<feature type="region of interest" description="Disordered" evidence="1">
    <location>
        <begin position="1"/>
        <end position="38"/>
    </location>
</feature>
<feature type="compositionally biased region" description="Basic and acidic residues" evidence="1">
    <location>
        <begin position="14"/>
        <end position="27"/>
    </location>
</feature>
<feature type="compositionally biased region" description="Basic residues" evidence="1">
    <location>
        <begin position="1"/>
        <end position="10"/>
    </location>
</feature>
<comment type="caution">
    <text evidence="2">The sequence shown here is derived from an EMBL/GenBank/DDBJ whole genome shotgun (WGS) entry which is preliminary data.</text>
</comment>
<protein>
    <submittedName>
        <fullName evidence="2">Uncharacterized protein</fullName>
    </submittedName>
</protein>
<dbReference type="Proteomes" id="UP000807115">
    <property type="component" value="Chromosome 9"/>
</dbReference>
<evidence type="ECO:0000313" key="2">
    <source>
        <dbReference type="EMBL" id="KAG0517063.1"/>
    </source>
</evidence>
<evidence type="ECO:0000313" key="3">
    <source>
        <dbReference type="Proteomes" id="UP000807115"/>
    </source>
</evidence>
<reference evidence="2" key="2">
    <citation type="submission" date="2020-10" db="EMBL/GenBank/DDBJ databases">
        <authorList>
            <person name="Cooper E.A."/>
            <person name="Brenton Z.W."/>
            <person name="Flinn B.S."/>
            <person name="Jenkins J."/>
            <person name="Shu S."/>
            <person name="Flowers D."/>
            <person name="Luo F."/>
            <person name="Wang Y."/>
            <person name="Xia P."/>
            <person name="Barry K."/>
            <person name="Daum C."/>
            <person name="Lipzen A."/>
            <person name="Yoshinaga Y."/>
            <person name="Schmutz J."/>
            <person name="Saski C."/>
            <person name="Vermerris W."/>
            <person name="Kresovich S."/>
        </authorList>
    </citation>
    <scope>NUCLEOTIDE SEQUENCE</scope>
</reference>
<reference evidence="2" key="1">
    <citation type="journal article" date="2019" name="BMC Genomics">
        <title>A new reference genome for Sorghum bicolor reveals high levels of sequence similarity between sweet and grain genotypes: implications for the genetics of sugar metabolism.</title>
        <authorList>
            <person name="Cooper E.A."/>
            <person name="Brenton Z.W."/>
            <person name="Flinn B.S."/>
            <person name="Jenkins J."/>
            <person name="Shu S."/>
            <person name="Flowers D."/>
            <person name="Luo F."/>
            <person name="Wang Y."/>
            <person name="Xia P."/>
            <person name="Barry K."/>
            <person name="Daum C."/>
            <person name="Lipzen A."/>
            <person name="Yoshinaga Y."/>
            <person name="Schmutz J."/>
            <person name="Saski C."/>
            <person name="Vermerris W."/>
            <person name="Kresovich S."/>
        </authorList>
    </citation>
    <scope>NUCLEOTIDE SEQUENCE</scope>
</reference>
<dbReference type="EMBL" id="CM027688">
    <property type="protein sequence ID" value="KAG0517063.1"/>
    <property type="molecule type" value="Genomic_DNA"/>
</dbReference>
<gene>
    <name evidence="2" type="ORF">BDA96_09G056100</name>
</gene>
<accession>A0A921U3N7</accession>
<proteinExistence type="predicted"/>
<organism evidence="2 3">
    <name type="scientific">Sorghum bicolor</name>
    <name type="common">Sorghum</name>
    <name type="synonym">Sorghum vulgare</name>
    <dbReference type="NCBI Taxonomy" id="4558"/>
    <lineage>
        <taxon>Eukaryota</taxon>
        <taxon>Viridiplantae</taxon>
        <taxon>Streptophyta</taxon>
        <taxon>Embryophyta</taxon>
        <taxon>Tracheophyta</taxon>
        <taxon>Spermatophyta</taxon>
        <taxon>Magnoliopsida</taxon>
        <taxon>Liliopsida</taxon>
        <taxon>Poales</taxon>
        <taxon>Poaceae</taxon>
        <taxon>PACMAD clade</taxon>
        <taxon>Panicoideae</taxon>
        <taxon>Andropogonodae</taxon>
        <taxon>Andropogoneae</taxon>
        <taxon>Sorghinae</taxon>
        <taxon>Sorghum</taxon>
    </lineage>
</organism>